<dbReference type="STRING" id="430453.SAMN04487962_11914"/>
<keyword evidence="4" id="KW-0560">Oxidoreductase</keyword>
<dbReference type="CDD" id="cd08281">
    <property type="entry name" value="liver_ADH_like1"/>
    <property type="match status" value="1"/>
</dbReference>
<dbReference type="PANTHER" id="PTHR43880:SF12">
    <property type="entry name" value="ALCOHOL DEHYDROGENASE CLASS-3"/>
    <property type="match status" value="1"/>
</dbReference>
<dbReference type="Proteomes" id="UP000198762">
    <property type="component" value="Unassembled WGS sequence"/>
</dbReference>
<keyword evidence="9" id="KW-1185">Reference proteome</keyword>
<feature type="domain" description="Enoyl reductase (ER)" evidence="7">
    <location>
        <begin position="18"/>
        <end position="374"/>
    </location>
</feature>
<dbReference type="PROSITE" id="PS00059">
    <property type="entry name" value="ADH_ZINC"/>
    <property type="match status" value="1"/>
</dbReference>
<evidence type="ECO:0000256" key="4">
    <source>
        <dbReference type="ARBA" id="ARBA00023002"/>
    </source>
</evidence>
<dbReference type="Pfam" id="PF08240">
    <property type="entry name" value="ADH_N"/>
    <property type="match status" value="1"/>
</dbReference>
<dbReference type="InterPro" id="IPR036291">
    <property type="entry name" value="NAD(P)-bd_dom_sf"/>
</dbReference>
<sequence length="376" mass="39154">MKIRAAVLQAIGAERPYTETKPLVIEELELDPPGDNEVLIQIKAAGLCHSDLSVIDGNRPRPVPMALGHEAAGIVKEVGNGVRDLKPGDHVVAVFVPSCGHCEPCAEGRPALCEPAAKTNNAGTLVSGEHRLHRADGTAINHHLGVSAFADHAVVSRDSLVKVDPELPLHHAALFGCAVLTGVGASINSADIKAGQTVAVVGLGGVGLNSVLGALVAGASEVIAIDLDDSKLALAKELGATHTFNSGEEGVVDAIKQLTNGGVNCAIEMAGSEKALEFAYQITRRGGTTVTGGLAHPEKKVALQQVSLVAEERTLKGSYVGSCVPVRDVARYVSLFRQGKLPVDKLLSDTLTLDQINEGFEKLAAGKAVRQVILFD</sequence>
<dbReference type="SUPFAM" id="SSF50129">
    <property type="entry name" value="GroES-like"/>
    <property type="match status" value="2"/>
</dbReference>
<dbReference type="PANTHER" id="PTHR43880">
    <property type="entry name" value="ALCOHOL DEHYDROGENASE"/>
    <property type="match status" value="1"/>
</dbReference>
<dbReference type="AlphaFoldDB" id="A0A1I0GML8"/>
<dbReference type="InterPro" id="IPR011032">
    <property type="entry name" value="GroES-like_sf"/>
</dbReference>
<comment type="similarity">
    <text evidence="6">Belongs to the zinc-containing alcohol dehydrogenase family.</text>
</comment>
<dbReference type="InterPro" id="IPR013154">
    <property type="entry name" value="ADH-like_N"/>
</dbReference>
<proteinExistence type="inferred from homology"/>
<dbReference type="SUPFAM" id="SSF51735">
    <property type="entry name" value="NAD(P)-binding Rossmann-fold domains"/>
    <property type="match status" value="1"/>
</dbReference>
<name>A0A1I0GML8_9GAMM</name>
<dbReference type="GO" id="GO:0008270">
    <property type="term" value="F:zinc ion binding"/>
    <property type="evidence" value="ECO:0007669"/>
    <property type="project" value="InterPro"/>
</dbReference>
<evidence type="ECO:0000256" key="3">
    <source>
        <dbReference type="ARBA" id="ARBA00022833"/>
    </source>
</evidence>
<dbReference type="InterPro" id="IPR013149">
    <property type="entry name" value="ADH-like_C"/>
</dbReference>
<keyword evidence="2 6" id="KW-0479">Metal-binding</keyword>
<dbReference type="GO" id="GO:0051903">
    <property type="term" value="F:S-(hydroxymethyl)glutathione dehydrogenase [NAD(P)+] activity"/>
    <property type="evidence" value="ECO:0007669"/>
    <property type="project" value="TreeGrafter"/>
</dbReference>
<evidence type="ECO:0000313" key="9">
    <source>
        <dbReference type="Proteomes" id="UP000198762"/>
    </source>
</evidence>
<comment type="cofactor">
    <cofactor evidence="1 6">
        <name>Zn(2+)</name>
        <dbReference type="ChEBI" id="CHEBI:29105"/>
    </cofactor>
</comment>
<dbReference type="Pfam" id="PF00107">
    <property type="entry name" value="ADH_zinc_N"/>
    <property type="match status" value="1"/>
</dbReference>
<dbReference type="InterPro" id="IPR020843">
    <property type="entry name" value="ER"/>
</dbReference>
<dbReference type="Gene3D" id="3.90.180.10">
    <property type="entry name" value="Medium-chain alcohol dehydrogenases, catalytic domain"/>
    <property type="match status" value="1"/>
</dbReference>
<keyword evidence="5" id="KW-0520">NAD</keyword>
<dbReference type="EMBL" id="FOHZ01000019">
    <property type="protein sequence ID" value="SET71493.1"/>
    <property type="molecule type" value="Genomic_DNA"/>
</dbReference>
<evidence type="ECO:0000256" key="6">
    <source>
        <dbReference type="RuleBase" id="RU361277"/>
    </source>
</evidence>
<dbReference type="GO" id="GO:0046294">
    <property type="term" value="P:formaldehyde catabolic process"/>
    <property type="evidence" value="ECO:0007669"/>
    <property type="project" value="TreeGrafter"/>
</dbReference>
<gene>
    <name evidence="8" type="ORF">SAMN04487962_11914</name>
</gene>
<dbReference type="FunFam" id="3.40.50.720:FF:000003">
    <property type="entry name" value="S-(hydroxymethyl)glutathione dehydrogenase"/>
    <property type="match status" value="1"/>
</dbReference>
<dbReference type="SMART" id="SM00829">
    <property type="entry name" value="PKS_ER"/>
    <property type="match status" value="1"/>
</dbReference>
<protein>
    <submittedName>
        <fullName evidence="8">Alcohol dehydrogenase</fullName>
    </submittedName>
</protein>
<dbReference type="GO" id="GO:0005829">
    <property type="term" value="C:cytosol"/>
    <property type="evidence" value="ECO:0007669"/>
    <property type="project" value="TreeGrafter"/>
</dbReference>
<dbReference type="Gene3D" id="3.40.50.720">
    <property type="entry name" value="NAD(P)-binding Rossmann-like Domain"/>
    <property type="match status" value="1"/>
</dbReference>
<accession>A0A1I0GML8</accession>
<evidence type="ECO:0000259" key="7">
    <source>
        <dbReference type="SMART" id="SM00829"/>
    </source>
</evidence>
<evidence type="ECO:0000256" key="1">
    <source>
        <dbReference type="ARBA" id="ARBA00001947"/>
    </source>
</evidence>
<dbReference type="OrthoDB" id="9770544at2"/>
<dbReference type="RefSeq" id="WP_091853883.1">
    <property type="nucleotide sequence ID" value="NZ_FOHZ01000019.1"/>
</dbReference>
<dbReference type="InterPro" id="IPR002328">
    <property type="entry name" value="ADH_Zn_CS"/>
</dbReference>
<keyword evidence="3 6" id="KW-0862">Zinc</keyword>
<reference evidence="9" key="1">
    <citation type="submission" date="2016-10" db="EMBL/GenBank/DDBJ databases">
        <authorList>
            <person name="Varghese N."/>
            <person name="Submissions S."/>
        </authorList>
    </citation>
    <scope>NUCLEOTIDE SEQUENCE [LARGE SCALE GENOMIC DNA]</scope>
    <source>
        <strain evidence="9">CGMCC 1.6489</strain>
    </source>
</reference>
<organism evidence="8 9">
    <name type="scientific">Marinobacter segnicrescens</name>
    <dbReference type="NCBI Taxonomy" id="430453"/>
    <lineage>
        <taxon>Bacteria</taxon>
        <taxon>Pseudomonadati</taxon>
        <taxon>Pseudomonadota</taxon>
        <taxon>Gammaproteobacteria</taxon>
        <taxon>Pseudomonadales</taxon>
        <taxon>Marinobacteraceae</taxon>
        <taxon>Marinobacter</taxon>
    </lineage>
</organism>
<evidence type="ECO:0000256" key="5">
    <source>
        <dbReference type="ARBA" id="ARBA00023027"/>
    </source>
</evidence>
<evidence type="ECO:0000256" key="2">
    <source>
        <dbReference type="ARBA" id="ARBA00022723"/>
    </source>
</evidence>
<evidence type="ECO:0000313" key="8">
    <source>
        <dbReference type="EMBL" id="SET71493.1"/>
    </source>
</evidence>